<dbReference type="EMBL" id="SDPU01000028">
    <property type="protein sequence ID" value="RYU10757.1"/>
    <property type="molecule type" value="Genomic_DNA"/>
</dbReference>
<protein>
    <submittedName>
        <fullName evidence="5">LacI family DNA-binding transcriptional regulator</fullName>
    </submittedName>
</protein>
<dbReference type="SUPFAM" id="SSF47413">
    <property type="entry name" value="lambda repressor-like DNA-binding domains"/>
    <property type="match status" value="1"/>
</dbReference>
<dbReference type="PROSITE" id="PS50932">
    <property type="entry name" value="HTH_LACI_2"/>
    <property type="match status" value="1"/>
</dbReference>
<organism evidence="5 6">
    <name type="scientific">Nocardioides iriomotensis</name>
    <dbReference type="NCBI Taxonomy" id="715784"/>
    <lineage>
        <taxon>Bacteria</taxon>
        <taxon>Bacillati</taxon>
        <taxon>Actinomycetota</taxon>
        <taxon>Actinomycetes</taxon>
        <taxon>Propionibacteriales</taxon>
        <taxon>Nocardioidaceae</taxon>
        <taxon>Nocardioides</taxon>
    </lineage>
</organism>
<evidence type="ECO:0000313" key="5">
    <source>
        <dbReference type="EMBL" id="RYU10757.1"/>
    </source>
</evidence>
<dbReference type="AlphaFoldDB" id="A0A4Q5IX68"/>
<dbReference type="PANTHER" id="PTHR30146:SF153">
    <property type="entry name" value="LACTOSE OPERON REPRESSOR"/>
    <property type="match status" value="1"/>
</dbReference>
<dbReference type="InterPro" id="IPR028082">
    <property type="entry name" value="Peripla_BP_I"/>
</dbReference>
<sequence length="340" mass="36015">MTVRLSHIAERAGVSVASVSRVLNDKPGVAESTRRAVLTAIDVLGYERPTRLRSREAGLIGLIVPELENPIFPRMAQAVEVALVRHGYTPVLCTQSLGGVHEDDYVTTLMDRGVSGIIFVSGIHAIADTDPDRYQAYVDGGLPIVLVNGCIPVIGATCISADDIESAELAVSHLAQLGHRRIGLATGQSRYQPVVRRTEGFKAAMRRHVDADLTDADLDELVERTVFTMEGGATAAHTLLDRGVTAIVCGSDVMAIGAITTARRRGLSVPRDVSIVGSDDSTLIQYTDPPLTTVRQPAGAIGRAAAAALVDQISGVPAITSEMLFRPELVVRGTTAGLPL</sequence>
<dbReference type="RefSeq" id="WP_129988348.1">
    <property type="nucleotide sequence ID" value="NZ_SDPU01000028.1"/>
</dbReference>
<keyword evidence="2 5" id="KW-0238">DNA-binding</keyword>
<gene>
    <name evidence="5" type="ORF">ETU37_16030</name>
</gene>
<dbReference type="SMART" id="SM00354">
    <property type="entry name" value="HTH_LACI"/>
    <property type="match status" value="1"/>
</dbReference>
<dbReference type="InterPro" id="IPR046335">
    <property type="entry name" value="LacI/GalR-like_sensor"/>
</dbReference>
<dbReference type="Gene3D" id="1.10.260.40">
    <property type="entry name" value="lambda repressor-like DNA-binding domains"/>
    <property type="match status" value="1"/>
</dbReference>
<evidence type="ECO:0000256" key="1">
    <source>
        <dbReference type="ARBA" id="ARBA00023015"/>
    </source>
</evidence>
<dbReference type="CDD" id="cd01392">
    <property type="entry name" value="HTH_LacI"/>
    <property type="match status" value="1"/>
</dbReference>
<evidence type="ECO:0000313" key="6">
    <source>
        <dbReference type="Proteomes" id="UP000291189"/>
    </source>
</evidence>
<dbReference type="Pfam" id="PF00356">
    <property type="entry name" value="LacI"/>
    <property type="match status" value="1"/>
</dbReference>
<keyword evidence="3" id="KW-0804">Transcription</keyword>
<evidence type="ECO:0000259" key="4">
    <source>
        <dbReference type="PROSITE" id="PS50932"/>
    </source>
</evidence>
<dbReference type="InterPro" id="IPR000843">
    <property type="entry name" value="HTH_LacI"/>
</dbReference>
<proteinExistence type="predicted"/>
<keyword evidence="1" id="KW-0805">Transcription regulation</keyword>
<evidence type="ECO:0000256" key="3">
    <source>
        <dbReference type="ARBA" id="ARBA00023163"/>
    </source>
</evidence>
<evidence type="ECO:0000256" key="2">
    <source>
        <dbReference type="ARBA" id="ARBA00023125"/>
    </source>
</evidence>
<accession>A0A4Q5IX68</accession>
<dbReference type="GO" id="GO:0003700">
    <property type="term" value="F:DNA-binding transcription factor activity"/>
    <property type="evidence" value="ECO:0007669"/>
    <property type="project" value="TreeGrafter"/>
</dbReference>
<dbReference type="Gene3D" id="3.40.50.2300">
    <property type="match status" value="2"/>
</dbReference>
<dbReference type="PANTHER" id="PTHR30146">
    <property type="entry name" value="LACI-RELATED TRANSCRIPTIONAL REPRESSOR"/>
    <property type="match status" value="1"/>
</dbReference>
<dbReference type="OrthoDB" id="3324394at2"/>
<keyword evidence="6" id="KW-1185">Reference proteome</keyword>
<dbReference type="Proteomes" id="UP000291189">
    <property type="component" value="Unassembled WGS sequence"/>
</dbReference>
<comment type="caution">
    <text evidence="5">The sequence shown here is derived from an EMBL/GenBank/DDBJ whole genome shotgun (WGS) entry which is preliminary data.</text>
</comment>
<reference evidence="5 6" key="1">
    <citation type="submission" date="2019-01" db="EMBL/GenBank/DDBJ databases">
        <title>Nocardioides guangzhouensis sp. nov., an actinobacterium isolated from soil.</title>
        <authorList>
            <person name="Fu Y."/>
            <person name="Cai Y."/>
            <person name="Lin Z."/>
            <person name="Chen P."/>
        </authorList>
    </citation>
    <scope>NUCLEOTIDE SEQUENCE [LARGE SCALE GENOMIC DNA]</scope>
    <source>
        <strain evidence="5 6">NBRC 105384</strain>
    </source>
</reference>
<feature type="domain" description="HTH lacI-type" evidence="4">
    <location>
        <begin position="3"/>
        <end position="54"/>
    </location>
</feature>
<dbReference type="GO" id="GO:0000976">
    <property type="term" value="F:transcription cis-regulatory region binding"/>
    <property type="evidence" value="ECO:0007669"/>
    <property type="project" value="TreeGrafter"/>
</dbReference>
<dbReference type="InterPro" id="IPR010982">
    <property type="entry name" value="Lambda_DNA-bd_dom_sf"/>
</dbReference>
<dbReference type="SUPFAM" id="SSF53822">
    <property type="entry name" value="Periplasmic binding protein-like I"/>
    <property type="match status" value="1"/>
</dbReference>
<name>A0A4Q5IX68_9ACTN</name>
<dbReference type="Pfam" id="PF13377">
    <property type="entry name" value="Peripla_BP_3"/>
    <property type="match status" value="1"/>
</dbReference>